<evidence type="ECO:0000313" key="2">
    <source>
        <dbReference type="EMBL" id="MEB3021279.1"/>
    </source>
</evidence>
<comment type="caution">
    <text evidence="2">The sequence shown here is derived from an EMBL/GenBank/DDBJ whole genome shotgun (WGS) entry which is preliminary data.</text>
</comment>
<organism evidence="2 3">
    <name type="scientific">[Mycobacterium] crassicus</name>
    <dbReference type="NCBI Taxonomy" id="2872309"/>
    <lineage>
        <taxon>Bacteria</taxon>
        <taxon>Bacillati</taxon>
        <taxon>Actinomycetota</taxon>
        <taxon>Actinomycetes</taxon>
        <taxon>Mycobacteriales</taxon>
        <taxon>Mycobacteriaceae</taxon>
        <taxon>Mycolicibacter</taxon>
    </lineage>
</organism>
<evidence type="ECO:0000256" key="1">
    <source>
        <dbReference type="SAM" id="MobiDB-lite"/>
    </source>
</evidence>
<keyword evidence="3" id="KW-1185">Reference proteome</keyword>
<dbReference type="Proteomes" id="UP001299596">
    <property type="component" value="Unassembled WGS sequence"/>
</dbReference>
<feature type="compositionally biased region" description="Acidic residues" evidence="1">
    <location>
        <begin position="89"/>
        <end position="129"/>
    </location>
</feature>
<protein>
    <submittedName>
        <fullName evidence="2">Uncharacterized protein</fullName>
    </submittedName>
</protein>
<evidence type="ECO:0000313" key="3">
    <source>
        <dbReference type="Proteomes" id="UP001299596"/>
    </source>
</evidence>
<dbReference type="EMBL" id="JAYJJR010000005">
    <property type="protein sequence ID" value="MEB3021279.1"/>
    <property type="molecule type" value="Genomic_DNA"/>
</dbReference>
<feature type="region of interest" description="Disordered" evidence="1">
    <location>
        <begin position="83"/>
        <end position="141"/>
    </location>
</feature>
<name>A0ABU5XGN7_9MYCO</name>
<accession>A0ABU5XGN7</accession>
<gene>
    <name evidence="2" type="ORF">K6T79_09495</name>
</gene>
<reference evidence="2 3" key="1">
    <citation type="submission" date="2023-12" db="EMBL/GenBank/DDBJ databases">
        <title>Description of new species of Mycobacterium terrae complex isolated from sewage at the Sao Paulo Zoological Park Foundation in Brazil.</title>
        <authorList>
            <person name="Romagnoli C.L."/>
            <person name="Conceicao E.C."/>
            <person name="Machado E."/>
            <person name="Barreto L.B.P.F."/>
            <person name="Sharma A."/>
            <person name="Silva N.M."/>
            <person name="Marques L.E."/>
            <person name="Juliana M.A."/>
            <person name="Lourenco M.C.S."/>
            <person name="Digiampietri L.A."/>
            <person name="Suffys P.N."/>
            <person name="Viana-Niero C."/>
        </authorList>
    </citation>
    <scope>NUCLEOTIDE SEQUENCE [LARGE SCALE GENOMIC DNA]</scope>
    <source>
        <strain evidence="2 3">MYC098</strain>
    </source>
</reference>
<sequence>MLITDREAPADVPTTNALDAIDLGDIPPAYLSFGSTPGPMEEPPAVGEKRTYIVRVECTGTSESVRSDGEHRFGRKLTILWAVPKGESEPPDPDADQPALFDEDGEVSADAGDDEDDDLVGGDPELDDEACGRPPFSDGAV</sequence>
<proteinExistence type="predicted"/>
<dbReference type="RefSeq" id="WP_225406337.1">
    <property type="nucleotide sequence ID" value="NZ_JAYJJR010000005.1"/>
</dbReference>